<dbReference type="AlphaFoldDB" id="A0A8J6NAR2"/>
<evidence type="ECO:0000256" key="4">
    <source>
        <dbReference type="PIRSR" id="PIRSR000390-2"/>
    </source>
</evidence>
<evidence type="ECO:0000256" key="2">
    <source>
        <dbReference type="ARBA" id="ARBA00037999"/>
    </source>
</evidence>
<proteinExistence type="inferred from homology"/>
<sequence>MKVPLLDLHAQLRPLREEIGRAVAKVIDSVQYIQGPDVAELEAEVAAYSGVEHAVAVSSGTDALLVCLMALGVGPGDRVVTTPYSFFATMGVILRLGAEPVFCDIDPVTFNMDPDQLAGTLARDSDRRIKVILPVHLYGQCAHMAPIMALAEKYNLPVIEDAAQAIGAQYPGMDGHKWVRAGSMGLAGCFSFFPSKNLGGMGDGGMVVSRDSEFAHRVRLLRNHGAEPKYYHSLVGGNFRLDTLQAAILRIKLRHLEDWHAARRANGRYYDQLLSETDLLEQGVLSTPASVYRNAPGQADSEPNYHIFNQYVIRVQKRDELLQHLQAEGIGCEVYYPVALHQQQCLGPDFKIMPMPNSEEAAAQTLALPIYPELKKEMQEYVVRAIAAFYQGT</sequence>
<dbReference type="InterPro" id="IPR015421">
    <property type="entry name" value="PyrdxlP-dep_Trfase_major"/>
</dbReference>
<keyword evidence="1 4" id="KW-0663">Pyridoxal phosphate</keyword>
<name>A0A8J6NAR2_9BACT</name>
<dbReference type="FunFam" id="3.40.640.10:FF:000089">
    <property type="entry name" value="Aminotransferase, DegT/DnrJ/EryC1/StrS family"/>
    <property type="match status" value="1"/>
</dbReference>
<dbReference type="Gene3D" id="3.40.640.10">
    <property type="entry name" value="Type I PLP-dependent aspartate aminotransferase-like (Major domain)"/>
    <property type="match status" value="1"/>
</dbReference>
<dbReference type="PANTHER" id="PTHR30244">
    <property type="entry name" value="TRANSAMINASE"/>
    <property type="match status" value="1"/>
</dbReference>
<feature type="active site" description="Proton acceptor" evidence="3">
    <location>
        <position position="196"/>
    </location>
</feature>
<dbReference type="PIRSF" id="PIRSF000390">
    <property type="entry name" value="PLP_StrS"/>
    <property type="match status" value="1"/>
</dbReference>
<evidence type="ECO:0000256" key="3">
    <source>
        <dbReference type="PIRSR" id="PIRSR000390-1"/>
    </source>
</evidence>
<comment type="similarity">
    <text evidence="2 5">Belongs to the DegT/DnrJ/EryC1 family.</text>
</comment>
<reference evidence="6 7" key="1">
    <citation type="submission" date="2020-08" db="EMBL/GenBank/DDBJ databases">
        <title>Bridging the membrane lipid divide: bacteria of the FCB group superphylum have the potential to synthesize archaeal ether lipids.</title>
        <authorList>
            <person name="Villanueva L."/>
            <person name="Von Meijenfeldt F.A.B."/>
            <person name="Westbye A.B."/>
            <person name="Yadav S."/>
            <person name="Hopmans E.C."/>
            <person name="Dutilh B.E."/>
            <person name="Sinninghe Damste J.S."/>
        </authorList>
    </citation>
    <scope>NUCLEOTIDE SEQUENCE [LARGE SCALE GENOMIC DNA]</scope>
    <source>
        <strain evidence="6">NIOZ-UU81</strain>
    </source>
</reference>
<dbReference type="GO" id="GO:0000271">
    <property type="term" value="P:polysaccharide biosynthetic process"/>
    <property type="evidence" value="ECO:0007669"/>
    <property type="project" value="TreeGrafter"/>
</dbReference>
<dbReference type="GO" id="GO:0030170">
    <property type="term" value="F:pyridoxal phosphate binding"/>
    <property type="evidence" value="ECO:0007669"/>
    <property type="project" value="UniProtKB-ARBA"/>
</dbReference>
<accession>A0A8J6NAR2</accession>
<organism evidence="6 7">
    <name type="scientific">Candidatus Desulfatifera sulfidica</name>
    <dbReference type="NCBI Taxonomy" id="2841691"/>
    <lineage>
        <taxon>Bacteria</taxon>
        <taxon>Pseudomonadati</taxon>
        <taxon>Thermodesulfobacteriota</taxon>
        <taxon>Desulfobulbia</taxon>
        <taxon>Desulfobulbales</taxon>
        <taxon>Desulfobulbaceae</taxon>
        <taxon>Candidatus Desulfatifera</taxon>
    </lineage>
</organism>
<evidence type="ECO:0000313" key="7">
    <source>
        <dbReference type="Proteomes" id="UP000599024"/>
    </source>
</evidence>
<dbReference type="GO" id="GO:0008483">
    <property type="term" value="F:transaminase activity"/>
    <property type="evidence" value="ECO:0007669"/>
    <property type="project" value="UniProtKB-KW"/>
</dbReference>
<feature type="modified residue" description="N6-(pyridoxal phosphate)lysine" evidence="4">
    <location>
        <position position="196"/>
    </location>
</feature>
<dbReference type="Pfam" id="PF01041">
    <property type="entry name" value="DegT_DnrJ_EryC1"/>
    <property type="match status" value="1"/>
</dbReference>
<dbReference type="Gene3D" id="3.90.1150.10">
    <property type="entry name" value="Aspartate Aminotransferase, domain 1"/>
    <property type="match status" value="1"/>
</dbReference>
<keyword evidence="6" id="KW-0032">Aminotransferase</keyword>
<dbReference type="InterPro" id="IPR000653">
    <property type="entry name" value="DegT/StrS_aminotransferase"/>
</dbReference>
<evidence type="ECO:0000313" key="6">
    <source>
        <dbReference type="EMBL" id="MBC8209371.1"/>
    </source>
</evidence>
<evidence type="ECO:0000256" key="1">
    <source>
        <dbReference type="ARBA" id="ARBA00022898"/>
    </source>
</evidence>
<comment type="caution">
    <text evidence="6">The sequence shown here is derived from an EMBL/GenBank/DDBJ whole genome shotgun (WGS) entry which is preliminary data.</text>
</comment>
<dbReference type="InterPro" id="IPR015424">
    <property type="entry name" value="PyrdxlP-dep_Trfase"/>
</dbReference>
<dbReference type="SUPFAM" id="SSF53383">
    <property type="entry name" value="PLP-dependent transferases"/>
    <property type="match status" value="1"/>
</dbReference>
<evidence type="ECO:0000256" key="5">
    <source>
        <dbReference type="RuleBase" id="RU004508"/>
    </source>
</evidence>
<dbReference type="Proteomes" id="UP000599024">
    <property type="component" value="Unassembled WGS sequence"/>
</dbReference>
<dbReference type="CDD" id="cd00616">
    <property type="entry name" value="AHBA_syn"/>
    <property type="match status" value="1"/>
</dbReference>
<protein>
    <submittedName>
        <fullName evidence="6">DegT/DnrJ/EryC1/StrS family aminotransferase</fullName>
    </submittedName>
</protein>
<dbReference type="PANTHER" id="PTHR30244:SF36">
    <property type="entry name" value="3-OXO-GLUCOSE-6-PHOSPHATE:GLUTAMATE AMINOTRANSFERASE"/>
    <property type="match status" value="1"/>
</dbReference>
<gene>
    <name evidence="6" type="ORF">H8E79_09435</name>
</gene>
<dbReference type="InterPro" id="IPR015422">
    <property type="entry name" value="PyrdxlP-dep_Trfase_small"/>
</dbReference>
<keyword evidence="6" id="KW-0808">Transferase</keyword>
<dbReference type="EMBL" id="JACNLK010000095">
    <property type="protein sequence ID" value="MBC8209371.1"/>
    <property type="molecule type" value="Genomic_DNA"/>
</dbReference>